<keyword evidence="2" id="KW-1185">Reference proteome</keyword>
<gene>
    <name evidence="1" type="ORF">RCO7_14595</name>
</gene>
<dbReference type="Proteomes" id="UP000178129">
    <property type="component" value="Unassembled WGS sequence"/>
</dbReference>
<proteinExistence type="predicted"/>
<protein>
    <submittedName>
        <fullName evidence="1">Uncharacterized protein</fullName>
    </submittedName>
</protein>
<dbReference type="AlphaFoldDB" id="A0A1E1KQN1"/>
<sequence length="44" mass="4947">MPRRQTGNLTSVNEILKVIEFPASILKRHDDMTKLTLGECGFDA</sequence>
<accession>A0A1E1KQN1</accession>
<dbReference type="InParanoid" id="A0A1E1KQN1"/>
<comment type="caution">
    <text evidence="1">The sequence shown here is derived from an EMBL/GenBank/DDBJ whole genome shotgun (WGS) entry which is preliminary data.</text>
</comment>
<name>A0A1E1KQN1_9HELO</name>
<reference evidence="2" key="1">
    <citation type="submission" date="2016-03" db="EMBL/GenBank/DDBJ databases">
        <authorList>
            <person name="Ploux O."/>
        </authorList>
    </citation>
    <scope>NUCLEOTIDE SEQUENCE [LARGE SCALE GENOMIC DNA]</scope>
    <source>
        <strain evidence="2">UK7</strain>
    </source>
</reference>
<dbReference type="EMBL" id="FJUW01000019">
    <property type="protein sequence ID" value="CZT00311.1"/>
    <property type="molecule type" value="Genomic_DNA"/>
</dbReference>
<organism evidence="1 2">
    <name type="scientific">Rhynchosporium graminicola</name>
    <dbReference type="NCBI Taxonomy" id="2792576"/>
    <lineage>
        <taxon>Eukaryota</taxon>
        <taxon>Fungi</taxon>
        <taxon>Dikarya</taxon>
        <taxon>Ascomycota</taxon>
        <taxon>Pezizomycotina</taxon>
        <taxon>Leotiomycetes</taxon>
        <taxon>Helotiales</taxon>
        <taxon>Ploettnerulaceae</taxon>
        <taxon>Rhynchosporium</taxon>
    </lineage>
</organism>
<evidence type="ECO:0000313" key="2">
    <source>
        <dbReference type="Proteomes" id="UP000178129"/>
    </source>
</evidence>
<evidence type="ECO:0000313" key="1">
    <source>
        <dbReference type="EMBL" id="CZT00311.1"/>
    </source>
</evidence>